<sequence>MNFNITTIIFSFLFILSFNGVLSINSNAPLTRYQIWIANDLPNALFLHCWSKSNDLGTHFINYGDGFHWHFRENLWQSTKYKCEFVWNTKTITFNVFDRGLSGKCRGRGDICYWLVTENGFYFANYLNPFPSDLKFMYSW</sequence>
<evidence type="ECO:0000313" key="8">
    <source>
        <dbReference type="Proteomes" id="UP001291623"/>
    </source>
</evidence>
<feature type="signal peptide" evidence="6">
    <location>
        <begin position="1"/>
        <end position="23"/>
    </location>
</feature>
<keyword evidence="3 6" id="KW-0713">Self-incompatibility</keyword>
<dbReference type="PANTHER" id="PTHR31232">
    <property type="match status" value="1"/>
</dbReference>
<keyword evidence="4 6" id="KW-0964">Secreted</keyword>
<protein>
    <recommendedName>
        <fullName evidence="6">S-protein homolog</fullName>
    </recommendedName>
</protein>
<dbReference type="GO" id="GO:0005576">
    <property type="term" value="C:extracellular region"/>
    <property type="evidence" value="ECO:0007669"/>
    <property type="project" value="UniProtKB-SubCell"/>
</dbReference>
<comment type="subcellular location">
    <subcellularLocation>
        <location evidence="1 6">Secreted</location>
    </subcellularLocation>
</comment>
<proteinExistence type="inferred from homology"/>
<dbReference type="Pfam" id="PF05938">
    <property type="entry name" value="Self-incomp_S1"/>
    <property type="match status" value="1"/>
</dbReference>
<evidence type="ECO:0000256" key="1">
    <source>
        <dbReference type="ARBA" id="ARBA00004613"/>
    </source>
</evidence>
<gene>
    <name evidence="7" type="ORF">RND71_014643</name>
</gene>
<name>A0AAE1SA20_9SOLA</name>
<feature type="chain" id="PRO_5041783062" description="S-protein homolog" evidence="6">
    <location>
        <begin position="24"/>
        <end position="140"/>
    </location>
</feature>
<dbReference type="GO" id="GO:0060320">
    <property type="term" value="P:rejection of self pollen"/>
    <property type="evidence" value="ECO:0007669"/>
    <property type="project" value="UniProtKB-KW"/>
</dbReference>
<dbReference type="Proteomes" id="UP001291623">
    <property type="component" value="Unassembled WGS sequence"/>
</dbReference>
<dbReference type="EMBL" id="JAVYJV010000007">
    <property type="protein sequence ID" value="KAK4366763.1"/>
    <property type="molecule type" value="Genomic_DNA"/>
</dbReference>
<evidence type="ECO:0000256" key="6">
    <source>
        <dbReference type="RuleBase" id="RU367044"/>
    </source>
</evidence>
<evidence type="ECO:0000256" key="2">
    <source>
        <dbReference type="ARBA" id="ARBA00005581"/>
    </source>
</evidence>
<keyword evidence="8" id="KW-1185">Reference proteome</keyword>
<dbReference type="AlphaFoldDB" id="A0AAE1SA20"/>
<evidence type="ECO:0000256" key="4">
    <source>
        <dbReference type="ARBA" id="ARBA00022525"/>
    </source>
</evidence>
<accession>A0AAE1SA20</accession>
<dbReference type="PANTHER" id="PTHR31232:SF155">
    <property type="entry name" value="PLANT SELF-INCOMPATIBILITY PROTEIN S1 FAMILY"/>
    <property type="match status" value="1"/>
</dbReference>
<comment type="similarity">
    <text evidence="2 6">Belongs to the plant self-incompatibility (S1) protein family.</text>
</comment>
<comment type="caution">
    <text evidence="7">The sequence shown here is derived from an EMBL/GenBank/DDBJ whole genome shotgun (WGS) entry which is preliminary data.</text>
</comment>
<evidence type="ECO:0000256" key="3">
    <source>
        <dbReference type="ARBA" id="ARBA00022471"/>
    </source>
</evidence>
<evidence type="ECO:0000313" key="7">
    <source>
        <dbReference type="EMBL" id="KAK4366763.1"/>
    </source>
</evidence>
<dbReference type="InterPro" id="IPR010264">
    <property type="entry name" value="Self-incomp_S1"/>
</dbReference>
<reference evidence="7" key="1">
    <citation type="submission" date="2023-12" db="EMBL/GenBank/DDBJ databases">
        <title>Genome assembly of Anisodus tanguticus.</title>
        <authorList>
            <person name="Wang Y.-J."/>
        </authorList>
    </citation>
    <scope>NUCLEOTIDE SEQUENCE</scope>
    <source>
        <strain evidence="7">KB-2021</strain>
        <tissue evidence="7">Leaf</tissue>
    </source>
</reference>
<evidence type="ECO:0000256" key="5">
    <source>
        <dbReference type="ARBA" id="ARBA00022729"/>
    </source>
</evidence>
<keyword evidence="5 6" id="KW-0732">Signal</keyword>
<organism evidence="7 8">
    <name type="scientific">Anisodus tanguticus</name>
    <dbReference type="NCBI Taxonomy" id="243964"/>
    <lineage>
        <taxon>Eukaryota</taxon>
        <taxon>Viridiplantae</taxon>
        <taxon>Streptophyta</taxon>
        <taxon>Embryophyta</taxon>
        <taxon>Tracheophyta</taxon>
        <taxon>Spermatophyta</taxon>
        <taxon>Magnoliopsida</taxon>
        <taxon>eudicotyledons</taxon>
        <taxon>Gunneridae</taxon>
        <taxon>Pentapetalae</taxon>
        <taxon>asterids</taxon>
        <taxon>lamiids</taxon>
        <taxon>Solanales</taxon>
        <taxon>Solanaceae</taxon>
        <taxon>Solanoideae</taxon>
        <taxon>Hyoscyameae</taxon>
        <taxon>Anisodus</taxon>
    </lineage>
</organism>